<dbReference type="PROSITE" id="PS50109">
    <property type="entry name" value="HIS_KIN"/>
    <property type="match status" value="1"/>
</dbReference>
<proteinExistence type="predicted"/>
<dbReference type="PANTHER" id="PTHR43547:SF10">
    <property type="entry name" value="SENSOR HISTIDINE KINASE DCUS"/>
    <property type="match status" value="1"/>
</dbReference>
<dbReference type="InterPro" id="IPR004358">
    <property type="entry name" value="Sig_transdc_His_kin-like_C"/>
</dbReference>
<protein>
    <submittedName>
        <fullName evidence="3">Sensor protein CitS</fullName>
        <ecNumber evidence="3">2.7.13.3</ecNumber>
    </submittedName>
</protein>
<dbReference type="Pfam" id="PF02518">
    <property type="entry name" value="HATPase_c"/>
    <property type="match status" value="1"/>
</dbReference>
<dbReference type="SMART" id="SM00387">
    <property type="entry name" value="HATPase_c"/>
    <property type="match status" value="1"/>
</dbReference>
<dbReference type="AlphaFoldDB" id="A0A645I738"/>
<keyword evidence="1" id="KW-0597">Phosphoprotein</keyword>
<dbReference type="GO" id="GO:0000155">
    <property type="term" value="F:phosphorelay sensor kinase activity"/>
    <property type="evidence" value="ECO:0007669"/>
    <property type="project" value="TreeGrafter"/>
</dbReference>
<dbReference type="Gene3D" id="3.30.565.10">
    <property type="entry name" value="Histidine kinase-like ATPase, C-terminal domain"/>
    <property type="match status" value="1"/>
</dbReference>
<dbReference type="InterPro" id="IPR036890">
    <property type="entry name" value="HATPase_C_sf"/>
</dbReference>
<comment type="caution">
    <text evidence="3">The sequence shown here is derived from an EMBL/GenBank/DDBJ whole genome shotgun (WGS) entry which is preliminary data.</text>
</comment>
<gene>
    <name evidence="3" type="primary">citS_9</name>
    <name evidence="3" type="ORF">SDC9_194747</name>
</gene>
<sequence length="180" mass="19849">MAVEYINKTTQIQNVFMKDIISNIQEPVISGLLLSKISLAGNYGVEFTVDPKSRLSPLPLYIDETMMVNILGNLINNAIEAASQNDGVNRKKVKLLIVEDKKGIKITIKDNGVGMTEEVSRNIFKPNFSTKSAKRGLGLYNLKKSLDLLDGTVRVATAQNKGSSFFVFIPFKGGKSNEQH</sequence>
<dbReference type="InterPro" id="IPR005467">
    <property type="entry name" value="His_kinase_dom"/>
</dbReference>
<evidence type="ECO:0000256" key="1">
    <source>
        <dbReference type="ARBA" id="ARBA00022553"/>
    </source>
</evidence>
<evidence type="ECO:0000313" key="3">
    <source>
        <dbReference type="EMBL" id="MPN47147.1"/>
    </source>
</evidence>
<feature type="domain" description="Histidine kinase" evidence="2">
    <location>
        <begin position="1"/>
        <end position="173"/>
    </location>
</feature>
<dbReference type="EMBL" id="VSSQ01108423">
    <property type="protein sequence ID" value="MPN47147.1"/>
    <property type="molecule type" value="Genomic_DNA"/>
</dbReference>
<reference evidence="3" key="1">
    <citation type="submission" date="2019-08" db="EMBL/GenBank/DDBJ databases">
        <authorList>
            <person name="Kucharzyk K."/>
            <person name="Murdoch R.W."/>
            <person name="Higgins S."/>
            <person name="Loffler F."/>
        </authorList>
    </citation>
    <scope>NUCLEOTIDE SEQUENCE</scope>
</reference>
<keyword evidence="3" id="KW-0808">Transferase</keyword>
<dbReference type="InterPro" id="IPR003594">
    <property type="entry name" value="HATPase_dom"/>
</dbReference>
<name>A0A645I738_9ZZZZ</name>
<dbReference type="EC" id="2.7.13.3" evidence="3"/>
<organism evidence="3">
    <name type="scientific">bioreactor metagenome</name>
    <dbReference type="NCBI Taxonomy" id="1076179"/>
    <lineage>
        <taxon>unclassified sequences</taxon>
        <taxon>metagenomes</taxon>
        <taxon>ecological metagenomes</taxon>
    </lineage>
</organism>
<dbReference type="PRINTS" id="PR00344">
    <property type="entry name" value="BCTRLSENSOR"/>
</dbReference>
<dbReference type="PANTHER" id="PTHR43547">
    <property type="entry name" value="TWO-COMPONENT HISTIDINE KINASE"/>
    <property type="match status" value="1"/>
</dbReference>
<accession>A0A645I738</accession>
<dbReference type="SUPFAM" id="SSF55874">
    <property type="entry name" value="ATPase domain of HSP90 chaperone/DNA topoisomerase II/histidine kinase"/>
    <property type="match status" value="1"/>
</dbReference>
<evidence type="ECO:0000259" key="2">
    <source>
        <dbReference type="PROSITE" id="PS50109"/>
    </source>
</evidence>